<evidence type="ECO:0000313" key="2">
    <source>
        <dbReference type="EMBL" id="KIK38172.1"/>
    </source>
</evidence>
<dbReference type="EMBL" id="KN835408">
    <property type="protein sequence ID" value="KIK38172.1"/>
    <property type="molecule type" value="Genomic_DNA"/>
</dbReference>
<evidence type="ECO:0000256" key="1">
    <source>
        <dbReference type="SAM" id="SignalP"/>
    </source>
</evidence>
<reference evidence="3" key="2">
    <citation type="submission" date="2015-01" db="EMBL/GenBank/DDBJ databases">
        <title>Evolutionary Origins and Diversification of the Mycorrhizal Mutualists.</title>
        <authorList>
            <consortium name="DOE Joint Genome Institute"/>
            <consortium name="Mycorrhizal Genomics Consortium"/>
            <person name="Kohler A."/>
            <person name="Kuo A."/>
            <person name="Nagy L.G."/>
            <person name="Floudas D."/>
            <person name="Copeland A."/>
            <person name="Barry K.W."/>
            <person name="Cichocki N."/>
            <person name="Veneault-Fourrey C."/>
            <person name="LaButti K."/>
            <person name="Lindquist E.A."/>
            <person name="Lipzen A."/>
            <person name="Lundell T."/>
            <person name="Morin E."/>
            <person name="Murat C."/>
            <person name="Riley R."/>
            <person name="Ohm R."/>
            <person name="Sun H."/>
            <person name="Tunlid A."/>
            <person name="Henrissat B."/>
            <person name="Grigoriev I.V."/>
            <person name="Hibbett D.S."/>
            <person name="Martin F."/>
        </authorList>
    </citation>
    <scope>NUCLEOTIDE SEQUENCE [LARGE SCALE GENOMIC DNA]</scope>
    <source>
        <strain evidence="3">UH-Slu-Lm8-n1</strain>
    </source>
</reference>
<feature type="signal peptide" evidence="1">
    <location>
        <begin position="1"/>
        <end position="19"/>
    </location>
</feature>
<feature type="chain" id="PRO_5002206958" evidence="1">
    <location>
        <begin position="20"/>
        <end position="52"/>
    </location>
</feature>
<keyword evidence="1" id="KW-0732">Signal</keyword>
<accession>A0A0D0AUW8</accession>
<keyword evidence="3" id="KW-1185">Reference proteome</keyword>
<dbReference type="InParanoid" id="A0A0D0AUW8"/>
<evidence type="ECO:0000313" key="3">
    <source>
        <dbReference type="Proteomes" id="UP000054485"/>
    </source>
</evidence>
<dbReference type="HOGENOM" id="CLU_3088859_0_0_1"/>
<dbReference type="Proteomes" id="UP000054485">
    <property type="component" value="Unassembled WGS sequence"/>
</dbReference>
<organism evidence="2 3">
    <name type="scientific">Suillus luteus UH-Slu-Lm8-n1</name>
    <dbReference type="NCBI Taxonomy" id="930992"/>
    <lineage>
        <taxon>Eukaryota</taxon>
        <taxon>Fungi</taxon>
        <taxon>Dikarya</taxon>
        <taxon>Basidiomycota</taxon>
        <taxon>Agaricomycotina</taxon>
        <taxon>Agaricomycetes</taxon>
        <taxon>Agaricomycetidae</taxon>
        <taxon>Boletales</taxon>
        <taxon>Suillineae</taxon>
        <taxon>Suillaceae</taxon>
        <taxon>Suillus</taxon>
    </lineage>
</organism>
<name>A0A0D0AUW8_9AGAM</name>
<dbReference type="AlphaFoldDB" id="A0A0D0AUW8"/>
<reference evidence="2 3" key="1">
    <citation type="submission" date="2014-04" db="EMBL/GenBank/DDBJ databases">
        <authorList>
            <consortium name="DOE Joint Genome Institute"/>
            <person name="Kuo A."/>
            <person name="Ruytinx J."/>
            <person name="Rineau F."/>
            <person name="Colpaert J."/>
            <person name="Kohler A."/>
            <person name="Nagy L.G."/>
            <person name="Floudas D."/>
            <person name="Copeland A."/>
            <person name="Barry K.W."/>
            <person name="Cichocki N."/>
            <person name="Veneault-Fourrey C."/>
            <person name="LaButti K."/>
            <person name="Lindquist E.A."/>
            <person name="Lipzen A."/>
            <person name="Lundell T."/>
            <person name="Morin E."/>
            <person name="Murat C."/>
            <person name="Sun H."/>
            <person name="Tunlid A."/>
            <person name="Henrissat B."/>
            <person name="Grigoriev I.V."/>
            <person name="Hibbett D.S."/>
            <person name="Martin F."/>
            <person name="Nordberg H.P."/>
            <person name="Cantor M.N."/>
            <person name="Hua S.X."/>
        </authorList>
    </citation>
    <scope>NUCLEOTIDE SEQUENCE [LARGE SCALE GENOMIC DNA]</scope>
    <source>
        <strain evidence="2 3">UH-Slu-Lm8-n1</strain>
    </source>
</reference>
<proteinExistence type="predicted"/>
<gene>
    <name evidence="2" type="ORF">CY34DRAFT_809659</name>
</gene>
<sequence length="52" mass="5764">MANGKVLTVFTLLVDMTWGRPGASLGIRHKFPIKIFEIAARDMPARDVGDSY</sequence>
<protein>
    <submittedName>
        <fullName evidence="2">Uncharacterized protein</fullName>
    </submittedName>
</protein>